<protein>
    <recommendedName>
        <fullName evidence="1">Phasin domain-containing protein</fullName>
    </recommendedName>
</protein>
<dbReference type="RefSeq" id="WP_150645163.1">
    <property type="nucleotide sequence ID" value="NZ_CABVHQ010000090.1"/>
</dbReference>
<dbReference type="Pfam" id="PF09361">
    <property type="entry name" value="Phasin_2"/>
    <property type="match status" value="1"/>
</dbReference>
<evidence type="ECO:0000313" key="3">
    <source>
        <dbReference type="Proteomes" id="UP000337909"/>
    </source>
</evidence>
<dbReference type="InterPro" id="IPR010127">
    <property type="entry name" value="Phasin_subfam-1"/>
</dbReference>
<evidence type="ECO:0000259" key="1">
    <source>
        <dbReference type="Pfam" id="PF09361"/>
    </source>
</evidence>
<feature type="domain" description="Phasin" evidence="1">
    <location>
        <begin position="7"/>
        <end position="108"/>
    </location>
</feature>
<dbReference type="Proteomes" id="UP000337909">
    <property type="component" value="Unassembled WGS sequence"/>
</dbReference>
<organism evidence="2 3">
    <name type="scientific">Pseudomonas fluorescens</name>
    <dbReference type="NCBI Taxonomy" id="294"/>
    <lineage>
        <taxon>Bacteria</taxon>
        <taxon>Pseudomonadati</taxon>
        <taxon>Pseudomonadota</taxon>
        <taxon>Gammaproteobacteria</taxon>
        <taxon>Pseudomonadales</taxon>
        <taxon>Pseudomonadaceae</taxon>
        <taxon>Pseudomonas</taxon>
    </lineage>
</organism>
<proteinExistence type="predicted"/>
<evidence type="ECO:0000313" key="2">
    <source>
        <dbReference type="EMBL" id="VVO36559.1"/>
    </source>
</evidence>
<reference evidence="2 3" key="1">
    <citation type="submission" date="2019-09" db="EMBL/GenBank/DDBJ databases">
        <authorList>
            <person name="Chandra G."/>
            <person name="Truman W A."/>
        </authorList>
    </citation>
    <scope>NUCLEOTIDE SEQUENCE [LARGE SCALE GENOMIC DNA]</scope>
    <source>
        <strain evidence="2">PS691</strain>
    </source>
</reference>
<dbReference type="NCBIfam" id="TIGR01841">
    <property type="entry name" value="phasin"/>
    <property type="match status" value="1"/>
</dbReference>
<dbReference type="EMBL" id="CABVHQ010000090">
    <property type="protein sequence ID" value="VVO36559.1"/>
    <property type="molecule type" value="Genomic_DNA"/>
</dbReference>
<dbReference type="InterPro" id="IPR018968">
    <property type="entry name" value="Phasin"/>
</dbReference>
<dbReference type="AlphaFoldDB" id="A0A5E7FBI2"/>
<dbReference type="OrthoDB" id="5298576at2"/>
<sequence length="196" mass="20689">MTFFNSEKLQSVQKANLDLLQQISGKVFASVEQLSQLQFQALRTATEENFDGVRKLLAVKDAQGFAELQASFTQPNVQAERLAEFNRQVQALIVGTQSEIAKLTETQVAEGTKQVQEFVETISKNAPAGSEPVVAAFKSSLANAGTVFESAQKAVKQAADVAQTSFDAAGKTATEATAAAGKAATEATNKAASGTK</sequence>
<accession>A0A5E7FBI2</accession>
<name>A0A5E7FBI2_PSEFL</name>
<gene>
    <name evidence="2" type="ORF">PS691_05368</name>
</gene>